<feature type="compositionally biased region" description="Basic and acidic residues" evidence="1">
    <location>
        <begin position="207"/>
        <end position="226"/>
    </location>
</feature>
<feature type="compositionally biased region" description="Polar residues" evidence="1">
    <location>
        <begin position="132"/>
        <end position="147"/>
    </location>
</feature>
<dbReference type="InterPro" id="IPR004332">
    <property type="entry name" value="Transposase_MuDR"/>
</dbReference>
<feature type="region of interest" description="Disordered" evidence="1">
    <location>
        <begin position="132"/>
        <end position="228"/>
    </location>
</feature>
<dbReference type="AlphaFoldDB" id="A0A8T0RSJ6"/>
<evidence type="ECO:0000313" key="3">
    <source>
        <dbReference type="EMBL" id="KAG2588987.1"/>
    </source>
</evidence>
<comment type="caution">
    <text evidence="3">The sequence shown here is derived from an EMBL/GenBank/DDBJ whole genome shotgun (WGS) entry which is preliminary data.</text>
</comment>
<feature type="compositionally biased region" description="Acidic residues" evidence="1">
    <location>
        <begin position="188"/>
        <end position="206"/>
    </location>
</feature>
<dbReference type="Proteomes" id="UP000823388">
    <property type="component" value="Chromosome 5N"/>
</dbReference>
<evidence type="ECO:0000256" key="1">
    <source>
        <dbReference type="SAM" id="MobiDB-lite"/>
    </source>
</evidence>
<organism evidence="3 4">
    <name type="scientific">Panicum virgatum</name>
    <name type="common">Blackwell switchgrass</name>
    <dbReference type="NCBI Taxonomy" id="38727"/>
    <lineage>
        <taxon>Eukaryota</taxon>
        <taxon>Viridiplantae</taxon>
        <taxon>Streptophyta</taxon>
        <taxon>Embryophyta</taxon>
        <taxon>Tracheophyta</taxon>
        <taxon>Spermatophyta</taxon>
        <taxon>Magnoliopsida</taxon>
        <taxon>Liliopsida</taxon>
        <taxon>Poales</taxon>
        <taxon>Poaceae</taxon>
        <taxon>PACMAD clade</taxon>
        <taxon>Panicoideae</taxon>
        <taxon>Panicodae</taxon>
        <taxon>Paniceae</taxon>
        <taxon>Panicinae</taxon>
        <taxon>Panicum</taxon>
        <taxon>Panicum sect. Hiantes</taxon>
    </lineage>
</organism>
<feature type="domain" description="Transposase MuDR plant" evidence="2">
    <location>
        <begin position="229"/>
        <end position="274"/>
    </location>
</feature>
<dbReference type="Pfam" id="PF03108">
    <property type="entry name" value="DBD_Tnp_Mut"/>
    <property type="match status" value="1"/>
</dbReference>
<name>A0A8T0RSJ6_PANVG</name>
<gene>
    <name evidence="3" type="ORF">PVAP13_5NG391281</name>
</gene>
<sequence length="344" mass="39484">MDENSQFNLKIRIVAPKTHGRWYILDKIVDADFTNFRDSVDEIFEKYPPRLDTKANIQVRSDQNLVEMFAKHKALKCCYLTFCYHSPGSEPPEIPVWDVSSTGNSTGKSMEAPFIPSMSYASIAEPSFQTHTQYPETEQMPNPNPCNEVQCDGEGLYIDIGPENLEPVNPHSQQREPETSQLDRCYDSDGDDESFSDEEYEVEDIDEVVKDREPPQKPDANYDKSDPPMAIGTLYSNMDAFKLALASHSTKYKFHYKIEKSDKTRHTVHCSGKNVTCRNSYPHEECTSTRRAGTCVAVTQFWACDQVIDWLKAYVSCDIESNKRQIMLKVKYVVMRNKKQAFMQ</sequence>
<dbReference type="EMBL" id="CM029046">
    <property type="protein sequence ID" value="KAG2588987.1"/>
    <property type="molecule type" value="Genomic_DNA"/>
</dbReference>
<reference evidence="3" key="1">
    <citation type="submission" date="2020-05" db="EMBL/GenBank/DDBJ databases">
        <title>WGS assembly of Panicum virgatum.</title>
        <authorList>
            <person name="Lovell J.T."/>
            <person name="Jenkins J."/>
            <person name="Shu S."/>
            <person name="Juenger T.E."/>
            <person name="Schmutz J."/>
        </authorList>
    </citation>
    <scope>NUCLEOTIDE SEQUENCE</scope>
    <source>
        <strain evidence="3">AP13</strain>
    </source>
</reference>
<protein>
    <recommendedName>
        <fullName evidence="2">Transposase MuDR plant domain-containing protein</fullName>
    </recommendedName>
</protein>
<evidence type="ECO:0000313" key="4">
    <source>
        <dbReference type="Proteomes" id="UP000823388"/>
    </source>
</evidence>
<evidence type="ECO:0000259" key="2">
    <source>
        <dbReference type="Pfam" id="PF03108"/>
    </source>
</evidence>
<proteinExistence type="predicted"/>
<accession>A0A8T0RSJ6</accession>
<keyword evidence="4" id="KW-1185">Reference proteome</keyword>